<evidence type="ECO:0000259" key="1">
    <source>
        <dbReference type="SMART" id="SM00343"/>
    </source>
</evidence>
<dbReference type="Gene3D" id="2.40.70.10">
    <property type="entry name" value="Acid Proteases"/>
    <property type="match status" value="1"/>
</dbReference>
<organism evidence="3">
    <name type="scientific">Thrips palmi</name>
    <name type="common">Melon thrips</name>
    <dbReference type="NCBI Taxonomy" id="161013"/>
    <lineage>
        <taxon>Eukaryota</taxon>
        <taxon>Metazoa</taxon>
        <taxon>Ecdysozoa</taxon>
        <taxon>Arthropoda</taxon>
        <taxon>Hexapoda</taxon>
        <taxon>Insecta</taxon>
        <taxon>Pterygota</taxon>
        <taxon>Neoptera</taxon>
        <taxon>Paraneoptera</taxon>
        <taxon>Thysanoptera</taxon>
        <taxon>Terebrantia</taxon>
        <taxon>Thripoidea</taxon>
        <taxon>Thripidae</taxon>
        <taxon>Thrips</taxon>
    </lineage>
</organism>
<evidence type="ECO:0000313" key="3">
    <source>
        <dbReference type="RefSeq" id="XP_034250243.1"/>
    </source>
</evidence>
<dbReference type="RefSeq" id="XP_034250243.1">
    <property type="nucleotide sequence ID" value="XM_034394352.1"/>
</dbReference>
<dbReference type="GO" id="GO:0008270">
    <property type="term" value="F:zinc ion binding"/>
    <property type="evidence" value="ECO:0007669"/>
    <property type="project" value="InterPro"/>
</dbReference>
<accession>A0A6P8ZXV8</accession>
<dbReference type="OrthoDB" id="8195376at2759"/>
<dbReference type="SUPFAM" id="SSF56672">
    <property type="entry name" value="DNA/RNA polymerases"/>
    <property type="match status" value="1"/>
</dbReference>
<dbReference type="InterPro" id="IPR001878">
    <property type="entry name" value="Znf_CCHC"/>
</dbReference>
<feature type="domain" description="CCHC-type" evidence="1">
    <location>
        <begin position="182"/>
        <end position="198"/>
    </location>
</feature>
<dbReference type="GO" id="GO:0003676">
    <property type="term" value="F:nucleic acid binding"/>
    <property type="evidence" value="ECO:0007669"/>
    <property type="project" value="InterPro"/>
</dbReference>
<dbReference type="KEGG" id="tpal:117650755"/>
<dbReference type="Gene3D" id="3.10.10.10">
    <property type="entry name" value="HIV Type 1 Reverse Transcriptase, subunit A, domain 1"/>
    <property type="match status" value="1"/>
</dbReference>
<reference evidence="3" key="1">
    <citation type="submission" date="2025-08" db="UniProtKB">
        <authorList>
            <consortium name="RefSeq"/>
        </authorList>
    </citation>
    <scope>IDENTIFICATION</scope>
    <source>
        <tissue evidence="3">Total insect</tissue>
    </source>
</reference>
<evidence type="ECO:0000313" key="2">
    <source>
        <dbReference type="Proteomes" id="UP000515158"/>
    </source>
</evidence>
<proteinExistence type="predicted"/>
<dbReference type="PANTHER" id="PTHR37984:SF9">
    <property type="entry name" value="INTEGRASE CATALYTIC DOMAIN-CONTAINING PROTEIN"/>
    <property type="match status" value="1"/>
</dbReference>
<protein>
    <submittedName>
        <fullName evidence="3">Uncharacterized protein LOC117650755</fullName>
    </submittedName>
</protein>
<dbReference type="Proteomes" id="UP000515158">
    <property type="component" value="Unplaced"/>
</dbReference>
<gene>
    <name evidence="3" type="primary">LOC117650755</name>
</gene>
<dbReference type="GeneID" id="117650755"/>
<dbReference type="InterPro" id="IPR021109">
    <property type="entry name" value="Peptidase_aspartic_dom_sf"/>
</dbReference>
<dbReference type="GO" id="GO:0071897">
    <property type="term" value="P:DNA biosynthetic process"/>
    <property type="evidence" value="ECO:0007669"/>
    <property type="project" value="UniProtKB-ARBA"/>
</dbReference>
<dbReference type="PANTHER" id="PTHR37984">
    <property type="entry name" value="PROTEIN CBG26694"/>
    <property type="match status" value="1"/>
</dbReference>
<name>A0A6P8ZXV8_THRPL</name>
<sequence>MAHQANIPAPLLLLNIAGEEATTVASTFGLSDEDEFDYLKLVEKFKAYAAPEANETYVRFIFNRTKQQEGETFDHFLTEAKKNIKNCGFDKLENSLLRDKIVEGIRDKNLQQALLKNNKLTLEVAINECRAAEISKKYSKKMQETEVAEVNAIRFKSKKKPPVMTNFKQKPEETKTNYKEEKCRRCGYQRHAYNKCPAVGKTCANCGKPNHFAAMCDPGRQTVRAHEIQTTTAGAEDSEEEYQVLFSDCVETVETSAVAEVNSVSLKKEYRQRVKVENTVINFKLDPGSASSILSKEVFDTLKINKPLKKSNIVVKPYGNNSPVITVLGQISLKCKAGGQERDVEFLITDDRDRSLFGIRDCEKFGMIERKILEVDSNQTESPPEEREEFIKKNEDVFKGIGSFPGTHPILIRPDAQQVIRPAIRRPKVINDKLVPALQNLEAAEIIAKVEHLTPESWVSNIVVVTKPNGDIRICLDPVDLNMVIIKEP</sequence>
<dbReference type="InParanoid" id="A0A6P8ZXV8"/>
<dbReference type="SMART" id="SM00343">
    <property type="entry name" value="ZnF_C2HC"/>
    <property type="match status" value="2"/>
</dbReference>
<dbReference type="InterPro" id="IPR036875">
    <property type="entry name" value="Znf_CCHC_sf"/>
</dbReference>
<keyword evidence="2" id="KW-1185">Reference proteome</keyword>
<dbReference type="InterPro" id="IPR043502">
    <property type="entry name" value="DNA/RNA_pol_sf"/>
</dbReference>
<dbReference type="Gene3D" id="4.10.60.10">
    <property type="entry name" value="Zinc finger, CCHC-type"/>
    <property type="match status" value="1"/>
</dbReference>
<dbReference type="SUPFAM" id="SSF57756">
    <property type="entry name" value="Retrovirus zinc finger-like domains"/>
    <property type="match status" value="1"/>
</dbReference>
<feature type="domain" description="CCHC-type" evidence="1">
    <location>
        <begin position="202"/>
        <end position="218"/>
    </location>
</feature>
<dbReference type="InterPro" id="IPR050951">
    <property type="entry name" value="Retrovirus_Pol_polyprotein"/>
</dbReference>
<dbReference type="AlphaFoldDB" id="A0A6P8ZXV8"/>